<dbReference type="OrthoDB" id="9778383at2"/>
<dbReference type="PANTHER" id="PTHR43201">
    <property type="entry name" value="ACYL-COA SYNTHETASE"/>
    <property type="match status" value="1"/>
</dbReference>
<sequence>MFNLLNILSQLNFLSPSNLGRLCLAIRQNGVNLMLLFSLTEKTGGQKTALVDSRGTLNYEELQKRSEHLASLLAERYGIVKGHKVAFFCKNHAAFVQGIFAASRLGADIYLLNCSMSQLQFDRLVQEHRFDFLIYDEEFSGLIEKSSYQHAKLVSYHETHESINRLSTSVPHRKDKLTASSSGKVVLLTGGTTGKPKQVVHRPSLFNFLNPFAALLNRLQLPTYNTAYIATPIYHGYGIAVLLSFLALGKKVIIQESFDAKNACALIRQHQVEVVTVVPLMVHKMLKHDQEALGSLVCIASGGAKLNPVLVSEVTHHLGNVLYNLYGTSEAGLNIIATPKDLYDHPDTLGKAISGSHLQVVVDGKEVEPGRIGQFCIRNKWSMKNSPNLWIQTGDMGYRDENGYYFLCGRTDDLIISAGNNIYPSEIEAALCNHPSVEDVVVIGVDDVYAGQILKAFVQLYADNKMTEEALLSWLRTRVAAYQIPREITFVEKLPYTPVGKLDRRRVQTMTRVED</sequence>
<comment type="caution">
    <text evidence="5">The sequence shown here is derived from an EMBL/GenBank/DDBJ whole genome shotgun (WGS) entry which is preliminary data.</text>
</comment>
<evidence type="ECO:0000256" key="2">
    <source>
        <dbReference type="ARBA" id="ARBA00022598"/>
    </source>
</evidence>
<evidence type="ECO:0000259" key="4">
    <source>
        <dbReference type="Pfam" id="PF13193"/>
    </source>
</evidence>
<dbReference type="InterPro" id="IPR042099">
    <property type="entry name" value="ANL_N_sf"/>
</dbReference>
<dbReference type="InterPro" id="IPR045851">
    <property type="entry name" value="AMP-bd_C_sf"/>
</dbReference>
<dbReference type="Proteomes" id="UP000016464">
    <property type="component" value="Unassembled WGS sequence"/>
</dbReference>
<dbReference type="CDD" id="cd04433">
    <property type="entry name" value="AFD_class_I"/>
    <property type="match status" value="1"/>
</dbReference>
<dbReference type="PATRIC" id="fig|1345023.5.peg.2182"/>
<accession>U1LVR8</accession>
<dbReference type="STRING" id="1385984.GCA_000702565_01591"/>
<protein>
    <submittedName>
        <fullName evidence="5">AMP-dependent synthetase and ligase</fullName>
    </submittedName>
</protein>
<dbReference type="PANTHER" id="PTHR43201:SF5">
    <property type="entry name" value="MEDIUM-CHAIN ACYL-COA LIGASE ACSF2, MITOCHONDRIAL"/>
    <property type="match status" value="1"/>
</dbReference>
<name>U1LVR8_9BACL</name>
<evidence type="ECO:0000313" key="5">
    <source>
        <dbReference type="EMBL" id="ERG66709.1"/>
    </source>
</evidence>
<dbReference type="InterPro" id="IPR020845">
    <property type="entry name" value="AMP-binding_CS"/>
</dbReference>
<dbReference type="GO" id="GO:0006631">
    <property type="term" value="P:fatty acid metabolic process"/>
    <property type="evidence" value="ECO:0007669"/>
    <property type="project" value="TreeGrafter"/>
</dbReference>
<evidence type="ECO:0000313" key="6">
    <source>
        <dbReference type="Proteomes" id="UP000016464"/>
    </source>
</evidence>
<dbReference type="Gene3D" id="3.40.50.12780">
    <property type="entry name" value="N-terminal domain of ligase-like"/>
    <property type="match status" value="1"/>
</dbReference>
<dbReference type="SUPFAM" id="SSF56801">
    <property type="entry name" value="Acetyl-CoA synthetase-like"/>
    <property type="match status" value="1"/>
</dbReference>
<dbReference type="PROSITE" id="PS00455">
    <property type="entry name" value="AMP_BINDING"/>
    <property type="match status" value="1"/>
</dbReference>
<dbReference type="EMBL" id="ATCL01000020">
    <property type="protein sequence ID" value="ERG66709.1"/>
    <property type="molecule type" value="Genomic_DNA"/>
</dbReference>
<feature type="domain" description="AMP-dependent synthetase/ligase" evidence="3">
    <location>
        <begin position="43"/>
        <end position="384"/>
    </location>
</feature>
<dbReference type="Gene3D" id="3.30.300.30">
    <property type="match status" value="1"/>
</dbReference>
<dbReference type="Pfam" id="PF13193">
    <property type="entry name" value="AMP-binding_C"/>
    <property type="match status" value="1"/>
</dbReference>
<gene>
    <name evidence="5" type="ORF">M467_05390</name>
</gene>
<dbReference type="Pfam" id="PF00501">
    <property type="entry name" value="AMP-binding"/>
    <property type="match status" value="1"/>
</dbReference>
<dbReference type="InterPro" id="IPR025110">
    <property type="entry name" value="AMP-bd_C"/>
</dbReference>
<dbReference type="AlphaFoldDB" id="U1LVR8"/>
<reference evidence="5 6" key="1">
    <citation type="journal article" date="2013" name="Genome Announc.">
        <title>Draft Genome Sequence of Exiguobacterium pavilionensis Strain RW-2, with Wide Thermal, Salinity, and pH Tolerance, Isolated from Modern Freshwater Microbialites.</title>
        <authorList>
            <person name="White R.A.III."/>
            <person name="Grassa C.J."/>
            <person name="Suttle C.A."/>
        </authorList>
    </citation>
    <scope>NUCLEOTIDE SEQUENCE [LARGE SCALE GENOMIC DNA]</scope>
    <source>
        <strain evidence="5 6">RW-2</strain>
    </source>
</reference>
<dbReference type="GO" id="GO:0031956">
    <property type="term" value="F:medium-chain fatty acid-CoA ligase activity"/>
    <property type="evidence" value="ECO:0007669"/>
    <property type="project" value="TreeGrafter"/>
</dbReference>
<dbReference type="eggNOG" id="COG0318">
    <property type="taxonomic scope" value="Bacteria"/>
</dbReference>
<evidence type="ECO:0000259" key="3">
    <source>
        <dbReference type="Pfam" id="PF00501"/>
    </source>
</evidence>
<feature type="domain" description="AMP-binding enzyme C-terminal" evidence="4">
    <location>
        <begin position="426"/>
        <end position="501"/>
    </location>
</feature>
<keyword evidence="2 5" id="KW-0436">Ligase</keyword>
<evidence type="ECO:0000256" key="1">
    <source>
        <dbReference type="ARBA" id="ARBA00006432"/>
    </source>
</evidence>
<keyword evidence="6" id="KW-1185">Reference proteome</keyword>
<comment type="similarity">
    <text evidence="1">Belongs to the ATP-dependent AMP-binding enzyme family.</text>
</comment>
<dbReference type="InterPro" id="IPR000873">
    <property type="entry name" value="AMP-dep_synth/lig_dom"/>
</dbReference>
<proteinExistence type="inferred from homology"/>
<organism evidence="5 6">
    <name type="scientific">Exiguobacterium chiriqhucha RW-2</name>
    <dbReference type="NCBI Taxonomy" id="1345023"/>
    <lineage>
        <taxon>Bacteria</taxon>
        <taxon>Bacillati</taxon>
        <taxon>Bacillota</taxon>
        <taxon>Bacilli</taxon>
        <taxon>Bacillales</taxon>
        <taxon>Bacillales Family XII. Incertae Sedis</taxon>
        <taxon>Exiguobacterium</taxon>
    </lineage>
</organism>